<evidence type="ECO:0000313" key="3">
    <source>
        <dbReference type="EMBL" id="RNC97265.1"/>
    </source>
</evidence>
<comment type="caution">
    <text evidence="3">The sequence shown here is derived from an EMBL/GenBank/DDBJ whole genome shotgun (WGS) entry which is preliminary data.</text>
</comment>
<keyword evidence="4" id="KW-1185">Reference proteome</keyword>
<accession>A0A3M8H478</accession>
<dbReference type="InterPro" id="IPR006827">
    <property type="entry name" value="Lant_deHydtase_N"/>
</dbReference>
<dbReference type="AlphaFoldDB" id="A0A3M8H478"/>
<organism evidence="3 4">
    <name type="scientific">Lysinibacillus halotolerans</name>
    <dbReference type="NCBI Taxonomy" id="1368476"/>
    <lineage>
        <taxon>Bacteria</taxon>
        <taxon>Bacillati</taxon>
        <taxon>Bacillota</taxon>
        <taxon>Bacilli</taxon>
        <taxon>Bacillales</taxon>
        <taxon>Bacillaceae</taxon>
        <taxon>Lysinibacillus</taxon>
    </lineage>
</organism>
<sequence length="1005" mass="118539">MLSSLNFEIGEFVTVRFPNRPVNHLIDHLNRFNSDNFNKIQLIKFLLEDNEFVFNIKTASPSLFHNLTNLEVKSKKQIDNILHSLIKYYKRFYSRPTPFSLFSSVALGHFENQEVELPKISKSDLIPQIRISEEWLNGFILKLENDFKILRSLELKTNDLIIEEDSTYYLAYYTSSDADEKTSIKEVNLKKTNLLEYTLNYFKSGNRVESFLSILSEQKIEEVDALNYLQNLLHKEYLISNLRISNSVEDKILELKNLLNSLGDAAKPYTLFLDSITVTGLDDSYLEKEKVMKEFVEVKEYYQIDSFYSKKLALPYSLKKEFIKYSQIMYKIGALLDSRDKVMEYYLNKFMDNYGINVGVPIKTLINDKSELGPPPTYLNPSSVLDFEYYNSNSFQPPKKNNFINEFITLLLHEKIEEIDIQELLVNFEIDSTELKEGSADIYVSVYQDGDHYRIYPSGNIFSPFAGRTAGRFLYGLPEKEVKTFLSKQKEDLLSIDSNVELVNVTLSPFIPRASNVMKAPSSYQYEISISSFHNAAKELVDLEDIYVYTDGEKLKFYSKKLRKDLKFTISHMLNHQMNTPNIYRFMIDVELYNNFSTQSFNWGILDNKPSLPRIKCGDFIIQPKSWNLQIKDKKEAEEYVNQFIAKYNVPRFVKIVDYDNFVLIDLNFNYSKEILIKELASKKRLYIVEADELNYKSILKDNNNDLFINEIVFSVFVKKQLKNENQQQKTSKQLTLYESNLSTNRYPENWFYVKLYYQIGKDIKILTNNLLEFIQKIDGIGEVFYIKYADPRPHIRLRVKFFEGNKNIVQDNLHQLLNYLFEQRLIYDANYTRYKRELERYGGPEGITLAENVFIVDSLLVLHLLRLIEANKDIKYYILTIISTAMLNEFIEAGQLLNWIGENFNINKKYYKDYRKEIKENRKKDKVEQGLNSFLTSDIGVMWKKRLKEYKDFLNNFSMNEYYIASILHMHLNRLGIHNTEEEKMLNMIYYYLKEESYKALTTH</sequence>
<name>A0A3M8H478_9BACI</name>
<proteinExistence type="predicted"/>
<protein>
    <recommendedName>
        <fullName evidence="5">Lantibiotic dehydratase</fullName>
    </recommendedName>
</protein>
<evidence type="ECO:0000313" key="4">
    <source>
        <dbReference type="Proteomes" id="UP000279909"/>
    </source>
</evidence>
<dbReference type="Pfam" id="PF14028">
    <property type="entry name" value="Lant_dehydr_C"/>
    <property type="match status" value="1"/>
</dbReference>
<dbReference type="NCBIfam" id="TIGR03891">
    <property type="entry name" value="thiopep_ocin"/>
    <property type="match status" value="1"/>
</dbReference>
<feature type="domain" description="Thiopeptide-type bacteriocin biosynthesis" evidence="2">
    <location>
        <begin position="751"/>
        <end position="994"/>
    </location>
</feature>
<evidence type="ECO:0008006" key="5">
    <source>
        <dbReference type="Google" id="ProtNLM"/>
    </source>
</evidence>
<feature type="domain" description="Lantibiotic dehydratase N-terminal" evidence="1">
    <location>
        <begin position="49"/>
        <end position="674"/>
    </location>
</feature>
<dbReference type="Pfam" id="PF04738">
    <property type="entry name" value="Lant_dehydr_N"/>
    <property type="match status" value="1"/>
</dbReference>
<dbReference type="InterPro" id="IPR023809">
    <property type="entry name" value="Thiopep_bacteriocin_synth_dom"/>
</dbReference>
<dbReference type="EMBL" id="RHLQ01000056">
    <property type="protein sequence ID" value="RNC97265.1"/>
    <property type="molecule type" value="Genomic_DNA"/>
</dbReference>
<dbReference type="Proteomes" id="UP000279909">
    <property type="component" value="Unassembled WGS sequence"/>
</dbReference>
<reference evidence="3 4" key="1">
    <citation type="journal article" date="2014" name="Int. J. Syst. Evol. Microbiol.">
        <title>Lysinibacillus halotolerans sp. nov., isolated from saline-alkaline soil.</title>
        <authorList>
            <person name="Kong D."/>
            <person name="Wang Y."/>
            <person name="Zhao B."/>
            <person name="Li Y."/>
            <person name="Song J."/>
            <person name="Zhai Y."/>
            <person name="Zhang C."/>
            <person name="Wang H."/>
            <person name="Chen X."/>
            <person name="Zhao B."/>
            <person name="Ruan Z."/>
        </authorList>
    </citation>
    <scope>NUCLEOTIDE SEQUENCE [LARGE SCALE GENOMIC DNA]</scope>
    <source>
        <strain evidence="3 4">MCCC 1A12703</strain>
    </source>
</reference>
<evidence type="ECO:0000259" key="1">
    <source>
        <dbReference type="Pfam" id="PF04738"/>
    </source>
</evidence>
<gene>
    <name evidence="3" type="ORF">EC501_16180</name>
</gene>
<dbReference type="OrthoDB" id="1273722at2"/>
<dbReference type="RefSeq" id="WP_122973385.1">
    <property type="nucleotide sequence ID" value="NZ_RHLQ01000056.1"/>
</dbReference>
<evidence type="ECO:0000259" key="2">
    <source>
        <dbReference type="Pfam" id="PF14028"/>
    </source>
</evidence>